<dbReference type="EMBL" id="QRBI01000106">
    <property type="protein sequence ID" value="RMC12930.1"/>
    <property type="molecule type" value="Genomic_DNA"/>
</dbReference>
<sequence>MASSRLVARSRDIANVMQRLQEILSFTIIIYQDDNILQRIHLQRCPLGNAETFCGFSEENQESVVPVSITSYSSYEAVVPVMLCWELRAVLQPGDSYSIHSQVNLMCLVNSEDKKYLPMEVTKLMLPSK</sequence>
<keyword evidence="2" id="KW-1185">Reference proteome</keyword>
<comment type="caution">
    <text evidence="1">The sequence shown here is derived from an EMBL/GenBank/DDBJ whole genome shotgun (WGS) entry which is preliminary data.</text>
</comment>
<accession>A0A3M0KPH8</accession>
<evidence type="ECO:0000313" key="2">
    <source>
        <dbReference type="Proteomes" id="UP000269221"/>
    </source>
</evidence>
<gene>
    <name evidence="1" type="ORF">DUI87_10457</name>
</gene>
<proteinExistence type="predicted"/>
<dbReference type="AlphaFoldDB" id="A0A3M0KPH8"/>
<evidence type="ECO:0000313" key="1">
    <source>
        <dbReference type="EMBL" id="RMC12930.1"/>
    </source>
</evidence>
<dbReference type="Proteomes" id="UP000269221">
    <property type="component" value="Unassembled WGS sequence"/>
</dbReference>
<protein>
    <submittedName>
        <fullName evidence="1">Uncharacterized protein</fullName>
    </submittedName>
</protein>
<name>A0A3M0KPH8_HIRRU</name>
<reference evidence="1 2" key="1">
    <citation type="submission" date="2018-07" db="EMBL/GenBank/DDBJ databases">
        <title>A high quality draft genome assembly of the barn swallow (H. rustica rustica).</title>
        <authorList>
            <person name="Formenti G."/>
            <person name="Chiara M."/>
            <person name="Poveda L."/>
            <person name="Francoijs K.-J."/>
            <person name="Bonisoli-Alquati A."/>
            <person name="Canova L."/>
            <person name="Gianfranceschi L."/>
            <person name="Horner D.S."/>
            <person name="Saino N."/>
        </authorList>
    </citation>
    <scope>NUCLEOTIDE SEQUENCE [LARGE SCALE GENOMIC DNA]</scope>
    <source>
        <strain evidence="1">Chelidonia</strain>
        <tissue evidence="1">Blood</tissue>
    </source>
</reference>
<organism evidence="1 2">
    <name type="scientific">Hirundo rustica rustica</name>
    <dbReference type="NCBI Taxonomy" id="333673"/>
    <lineage>
        <taxon>Eukaryota</taxon>
        <taxon>Metazoa</taxon>
        <taxon>Chordata</taxon>
        <taxon>Craniata</taxon>
        <taxon>Vertebrata</taxon>
        <taxon>Euteleostomi</taxon>
        <taxon>Archelosauria</taxon>
        <taxon>Archosauria</taxon>
        <taxon>Dinosauria</taxon>
        <taxon>Saurischia</taxon>
        <taxon>Theropoda</taxon>
        <taxon>Coelurosauria</taxon>
        <taxon>Aves</taxon>
        <taxon>Neognathae</taxon>
        <taxon>Neoaves</taxon>
        <taxon>Telluraves</taxon>
        <taxon>Australaves</taxon>
        <taxon>Passeriformes</taxon>
        <taxon>Sylvioidea</taxon>
        <taxon>Hirundinidae</taxon>
        <taxon>Hirundo</taxon>
    </lineage>
</organism>